<evidence type="ECO:0000256" key="1">
    <source>
        <dbReference type="SAM" id="MobiDB-lite"/>
    </source>
</evidence>
<dbReference type="AlphaFoldDB" id="A0A0A9GVL8"/>
<accession>A0A0A9GVL8</accession>
<dbReference type="EMBL" id="GBRH01171305">
    <property type="protein sequence ID" value="JAE26591.1"/>
    <property type="molecule type" value="Transcribed_RNA"/>
</dbReference>
<reference evidence="2" key="2">
    <citation type="journal article" date="2015" name="Data Brief">
        <title>Shoot transcriptome of the giant reed, Arundo donax.</title>
        <authorList>
            <person name="Barrero R.A."/>
            <person name="Guerrero F.D."/>
            <person name="Moolhuijzen P."/>
            <person name="Goolsby J.A."/>
            <person name="Tidwell J."/>
            <person name="Bellgard S.E."/>
            <person name="Bellgard M.I."/>
        </authorList>
    </citation>
    <scope>NUCLEOTIDE SEQUENCE</scope>
    <source>
        <tissue evidence="2">Shoot tissue taken approximately 20 cm above the soil surface</tissue>
    </source>
</reference>
<organism evidence="2">
    <name type="scientific">Arundo donax</name>
    <name type="common">Giant reed</name>
    <name type="synonym">Donax arundinaceus</name>
    <dbReference type="NCBI Taxonomy" id="35708"/>
    <lineage>
        <taxon>Eukaryota</taxon>
        <taxon>Viridiplantae</taxon>
        <taxon>Streptophyta</taxon>
        <taxon>Embryophyta</taxon>
        <taxon>Tracheophyta</taxon>
        <taxon>Spermatophyta</taxon>
        <taxon>Magnoliopsida</taxon>
        <taxon>Liliopsida</taxon>
        <taxon>Poales</taxon>
        <taxon>Poaceae</taxon>
        <taxon>PACMAD clade</taxon>
        <taxon>Arundinoideae</taxon>
        <taxon>Arundineae</taxon>
        <taxon>Arundo</taxon>
    </lineage>
</organism>
<reference evidence="2" key="1">
    <citation type="submission" date="2014-09" db="EMBL/GenBank/DDBJ databases">
        <authorList>
            <person name="Magalhaes I.L.F."/>
            <person name="Oliveira U."/>
            <person name="Santos F.R."/>
            <person name="Vidigal T.H.D.A."/>
            <person name="Brescovit A.D."/>
            <person name="Santos A.J."/>
        </authorList>
    </citation>
    <scope>NUCLEOTIDE SEQUENCE</scope>
    <source>
        <tissue evidence="2">Shoot tissue taken approximately 20 cm above the soil surface</tissue>
    </source>
</reference>
<name>A0A0A9GVL8_ARUDO</name>
<feature type="compositionally biased region" description="Basic and acidic residues" evidence="1">
    <location>
        <begin position="32"/>
        <end position="44"/>
    </location>
</feature>
<feature type="region of interest" description="Disordered" evidence="1">
    <location>
        <begin position="31"/>
        <end position="52"/>
    </location>
</feature>
<feature type="region of interest" description="Disordered" evidence="1">
    <location>
        <begin position="97"/>
        <end position="120"/>
    </location>
</feature>
<protein>
    <submittedName>
        <fullName evidence="2">Uncharacterized protein</fullName>
    </submittedName>
</protein>
<sequence length="120" mass="13213">MRDLTASSLLLPRSASTLRSPRLSLLLHGGRLHPDLGEVEKRQGNNDGRGGSTLSLVVELAVGGTTAATSPNPRGAQGIRLCVPRRRLYRAYSPHHGCLHSERLPGSGVEHHRRRRPYRR</sequence>
<proteinExistence type="predicted"/>
<evidence type="ECO:0000313" key="2">
    <source>
        <dbReference type="EMBL" id="JAE26591.1"/>
    </source>
</evidence>
<feature type="compositionally biased region" description="Basic residues" evidence="1">
    <location>
        <begin position="111"/>
        <end position="120"/>
    </location>
</feature>